<name>A0A7T8BA16_9SPIR</name>
<dbReference type="Gene3D" id="3.40.190.10">
    <property type="entry name" value="Periplasmic binding protein-like II"/>
    <property type="match status" value="1"/>
</dbReference>
<dbReference type="RefSeq" id="WP_215625816.1">
    <property type="nucleotide sequence ID" value="NZ_CP067089.2"/>
</dbReference>
<dbReference type="InterPro" id="IPR005064">
    <property type="entry name" value="BUG"/>
</dbReference>
<dbReference type="PIRSF" id="PIRSF017082">
    <property type="entry name" value="YflP"/>
    <property type="match status" value="1"/>
</dbReference>
<feature type="chain" id="PRO_5030733580" evidence="2">
    <location>
        <begin position="20"/>
        <end position="329"/>
    </location>
</feature>
<accession>A0A7T8BA16</accession>
<dbReference type="KEGG" id="bhc:JFL75_16465"/>
<keyword evidence="4" id="KW-1185">Reference proteome</keyword>
<dbReference type="CDD" id="cd07012">
    <property type="entry name" value="PBP2_Bug_TTT"/>
    <property type="match status" value="1"/>
</dbReference>
<gene>
    <name evidence="3" type="ORF">JFL75_16465</name>
</gene>
<evidence type="ECO:0000256" key="2">
    <source>
        <dbReference type="SAM" id="SignalP"/>
    </source>
</evidence>
<evidence type="ECO:0000313" key="4">
    <source>
        <dbReference type="Proteomes" id="UP000595917"/>
    </source>
</evidence>
<reference evidence="3" key="1">
    <citation type="submission" date="2021-01" db="EMBL/GenBank/DDBJ databases">
        <title>Description of Breznakiella homolactica.</title>
        <authorList>
            <person name="Song Y."/>
            <person name="Brune A."/>
        </authorList>
    </citation>
    <scope>NUCLEOTIDE SEQUENCE</scope>
    <source>
        <strain evidence="3">RmG30</strain>
    </source>
</reference>
<dbReference type="SUPFAM" id="SSF53850">
    <property type="entry name" value="Periplasmic binding protein-like II"/>
    <property type="match status" value="1"/>
</dbReference>
<sequence>MKKIGIAVLLVMFSSFVFAAGGQDSGGTSMPKSVEVYVPARAGGGTDVMARSLASYINKNSGSNLTIVNNTDGNGVVAMEMVRNAKKDGSVILQFHSTMLIKTATGVYNRSAADDFTVIGVSRGLDKASYTLLVSAASDMNTLQDVINKAKANPGKLLAGVETGGTAHILSGMFARAAGIDLKFVEAGSDTEKLTTLVGGSIDMCLVNPNQAKQYIESGRARALAVVSRDDRGERSAVLPTVPSFIEQGINFSFASIHLFLGPKGMDPALVQQFYEYYVAASNDADVNAILGPAGFQMEFFGREEGIEAIRKQQAEIDVVVADLGLKTK</sequence>
<proteinExistence type="inferred from homology"/>
<feature type="signal peptide" evidence="2">
    <location>
        <begin position="1"/>
        <end position="19"/>
    </location>
</feature>
<dbReference type="PANTHER" id="PTHR42928">
    <property type="entry name" value="TRICARBOXYLATE-BINDING PROTEIN"/>
    <property type="match status" value="1"/>
</dbReference>
<dbReference type="PANTHER" id="PTHR42928:SF5">
    <property type="entry name" value="BLR1237 PROTEIN"/>
    <property type="match status" value="1"/>
</dbReference>
<keyword evidence="2" id="KW-0732">Signal</keyword>
<dbReference type="AlphaFoldDB" id="A0A7T8BA16"/>
<dbReference type="Pfam" id="PF03401">
    <property type="entry name" value="TctC"/>
    <property type="match status" value="1"/>
</dbReference>
<organism evidence="3 4">
    <name type="scientific">Breznakiella homolactica</name>
    <dbReference type="NCBI Taxonomy" id="2798577"/>
    <lineage>
        <taxon>Bacteria</taxon>
        <taxon>Pseudomonadati</taxon>
        <taxon>Spirochaetota</taxon>
        <taxon>Spirochaetia</taxon>
        <taxon>Spirochaetales</taxon>
        <taxon>Breznakiellaceae</taxon>
        <taxon>Breznakiella</taxon>
    </lineage>
</organism>
<dbReference type="EMBL" id="CP067089">
    <property type="protein sequence ID" value="QQO08510.1"/>
    <property type="molecule type" value="Genomic_DNA"/>
</dbReference>
<dbReference type="Gene3D" id="3.40.190.150">
    <property type="entry name" value="Bordetella uptake gene, domain 1"/>
    <property type="match status" value="1"/>
</dbReference>
<dbReference type="Proteomes" id="UP000595917">
    <property type="component" value="Chromosome"/>
</dbReference>
<dbReference type="InterPro" id="IPR042100">
    <property type="entry name" value="Bug_dom1"/>
</dbReference>
<evidence type="ECO:0000313" key="3">
    <source>
        <dbReference type="EMBL" id="QQO08510.1"/>
    </source>
</evidence>
<protein>
    <submittedName>
        <fullName evidence="3">Tripartite tricarboxylate transporter substrate binding protein</fullName>
    </submittedName>
</protein>
<comment type="similarity">
    <text evidence="1">Belongs to the UPF0065 (bug) family.</text>
</comment>
<evidence type="ECO:0000256" key="1">
    <source>
        <dbReference type="ARBA" id="ARBA00006987"/>
    </source>
</evidence>